<evidence type="ECO:0000313" key="4">
    <source>
        <dbReference type="Proteomes" id="UP000679126"/>
    </source>
</evidence>
<keyword evidence="3" id="KW-0378">Hydrolase</keyword>
<sequence>MKAIRYATAFMMTALAACSSQKAVTDNAQSANINVLCYNIHHANPPSTPDKIDIPAIAKVINDTKPDIVALQEVDVHTDRSGKSLHQAEELARLSGMKAFFAKGIDYGGGEYGVAILSRYPILETNRYPLTTVAGTNGEPRVLATALLQLPGNRKVLMACTHLDAQRGDTNRSVQIREVNAILSKQPYPVIVAGDLNAPEGSSVINTLDQHFQRSCTNCAFTIPVENPRRCIDFVAFTPGKFETLSHTVIQEKYASDHLPVNAVLRLK</sequence>
<feature type="domain" description="Endonuclease/exonuclease/phosphatase" evidence="2">
    <location>
        <begin position="38"/>
        <end position="258"/>
    </location>
</feature>
<evidence type="ECO:0000259" key="2">
    <source>
        <dbReference type="Pfam" id="PF03372"/>
    </source>
</evidence>
<dbReference type="InterPro" id="IPR051916">
    <property type="entry name" value="GPI-anchor_lipid_remodeler"/>
</dbReference>
<dbReference type="Pfam" id="PF03372">
    <property type="entry name" value="Exo_endo_phos"/>
    <property type="match status" value="1"/>
</dbReference>
<keyword evidence="3" id="KW-0540">Nuclease</keyword>
<keyword evidence="1" id="KW-0732">Signal</keyword>
<keyword evidence="3" id="KW-0255">Endonuclease</keyword>
<keyword evidence="4" id="KW-1185">Reference proteome</keyword>
<dbReference type="PANTHER" id="PTHR14859">
    <property type="entry name" value="CALCOFLUOR WHITE HYPERSENSITIVE PROTEIN PRECURSOR"/>
    <property type="match status" value="1"/>
</dbReference>
<evidence type="ECO:0000313" key="3">
    <source>
        <dbReference type="EMBL" id="MBO9153228.1"/>
    </source>
</evidence>
<dbReference type="EMBL" id="JAGHKP010000002">
    <property type="protein sequence ID" value="MBO9153228.1"/>
    <property type="molecule type" value="Genomic_DNA"/>
</dbReference>
<proteinExistence type="predicted"/>
<dbReference type="Proteomes" id="UP000679126">
    <property type="component" value="Unassembled WGS sequence"/>
</dbReference>
<name>A0ABS3YEX9_9BACT</name>
<dbReference type="Gene3D" id="3.60.10.10">
    <property type="entry name" value="Endonuclease/exonuclease/phosphatase"/>
    <property type="match status" value="1"/>
</dbReference>
<dbReference type="InterPro" id="IPR005135">
    <property type="entry name" value="Endo/exonuclease/phosphatase"/>
</dbReference>
<organism evidence="3 4">
    <name type="scientific">Chitinophaga chungangae</name>
    <dbReference type="NCBI Taxonomy" id="2821488"/>
    <lineage>
        <taxon>Bacteria</taxon>
        <taxon>Pseudomonadati</taxon>
        <taxon>Bacteroidota</taxon>
        <taxon>Chitinophagia</taxon>
        <taxon>Chitinophagales</taxon>
        <taxon>Chitinophagaceae</taxon>
        <taxon>Chitinophaga</taxon>
    </lineage>
</organism>
<protein>
    <submittedName>
        <fullName evidence="3">Endonuclease/exonuclease/phosphatase family protein</fullName>
    </submittedName>
</protein>
<evidence type="ECO:0000256" key="1">
    <source>
        <dbReference type="SAM" id="SignalP"/>
    </source>
</evidence>
<feature type="chain" id="PRO_5047251263" evidence="1">
    <location>
        <begin position="23"/>
        <end position="268"/>
    </location>
</feature>
<dbReference type="GO" id="GO:0004519">
    <property type="term" value="F:endonuclease activity"/>
    <property type="evidence" value="ECO:0007669"/>
    <property type="project" value="UniProtKB-KW"/>
</dbReference>
<accession>A0ABS3YEX9</accession>
<dbReference type="PANTHER" id="PTHR14859:SF15">
    <property type="entry name" value="ENDONUCLEASE_EXONUCLEASE_PHOSPHATASE DOMAIN-CONTAINING PROTEIN"/>
    <property type="match status" value="1"/>
</dbReference>
<dbReference type="PROSITE" id="PS51257">
    <property type="entry name" value="PROKAR_LIPOPROTEIN"/>
    <property type="match status" value="1"/>
</dbReference>
<comment type="caution">
    <text evidence="3">The sequence shown here is derived from an EMBL/GenBank/DDBJ whole genome shotgun (WGS) entry which is preliminary data.</text>
</comment>
<dbReference type="RefSeq" id="WP_209146198.1">
    <property type="nucleotide sequence ID" value="NZ_JAGHKP010000002.1"/>
</dbReference>
<dbReference type="SUPFAM" id="SSF56219">
    <property type="entry name" value="DNase I-like"/>
    <property type="match status" value="1"/>
</dbReference>
<gene>
    <name evidence="3" type="ORF">J7I43_13455</name>
</gene>
<dbReference type="InterPro" id="IPR036691">
    <property type="entry name" value="Endo/exonu/phosph_ase_sf"/>
</dbReference>
<reference evidence="4" key="1">
    <citation type="submission" date="2021-03" db="EMBL/GenBank/DDBJ databases">
        <title>Assistant Professor.</title>
        <authorList>
            <person name="Huq M.A."/>
        </authorList>
    </citation>
    <scope>NUCLEOTIDE SEQUENCE [LARGE SCALE GENOMIC DNA]</scope>
    <source>
        <strain evidence="4">MAH-28</strain>
    </source>
</reference>
<feature type="signal peptide" evidence="1">
    <location>
        <begin position="1"/>
        <end position="22"/>
    </location>
</feature>